<dbReference type="InterPro" id="IPR013769">
    <property type="entry name" value="Band3_cytoplasmic_dom"/>
</dbReference>
<feature type="non-terminal residue" evidence="2">
    <location>
        <position position="114"/>
    </location>
</feature>
<dbReference type="SUPFAM" id="SSF55804">
    <property type="entry name" value="Phoshotransferase/anion transport protein"/>
    <property type="match status" value="1"/>
</dbReference>
<dbReference type="GO" id="GO:0016020">
    <property type="term" value="C:membrane"/>
    <property type="evidence" value="ECO:0007669"/>
    <property type="project" value="InterPro"/>
</dbReference>
<dbReference type="EMBL" id="CAXITT010001005">
    <property type="protein sequence ID" value="CAL1547547.1"/>
    <property type="molecule type" value="Genomic_DNA"/>
</dbReference>
<dbReference type="Proteomes" id="UP001497497">
    <property type="component" value="Unassembled WGS sequence"/>
</dbReference>
<evidence type="ECO:0000259" key="1">
    <source>
        <dbReference type="Pfam" id="PF07565"/>
    </source>
</evidence>
<evidence type="ECO:0000313" key="3">
    <source>
        <dbReference type="Proteomes" id="UP001497497"/>
    </source>
</evidence>
<organism evidence="2 3">
    <name type="scientific">Lymnaea stagnalis</name>
    <name type="common">Great pond snail</name>
    <name type="synonym">Helix stagnalis</name>
    <dbReference type="NCBI Taxonomy" id="6523"/>
    <lineage>
        <taxon>Eukaryota</taxon>
        <taxon>Metazoa</taxon>
        <taxon>Spiralia</taxon>
        <taxon>Lophotrochozoa</taxon>
        <taxon>Mollusca</taxon>
        <taxon>Gastropoda</taxon>
        <taxon>Heterobranchia</taxon>
        <taxon>Euthyneura</taxon>
        <taxon>Panpulmonata</taxon>
        <taxon>Hygrophila</taxon>
        <taxon>Lymnaeoidea</taxon>
        <taxon>Lymnaeidae</taxon>
        <taxon>Lymnaea</taxon>
    </lineage>
</organism>
<dbReference type="AlphaFoldDB" id="A0AAV2IKB5"/>
<feature type="domain" description="Band 3 cytoplasmic" evidence="1">
    <location>
        <begin position="6"/>
        <end position="96"/>
    </location>
</feature>
<dbReference type="GO" id="GO:0008509">
    <property type="term" value="F:monoatomic anion transmembrane transporter activity"/>
    <property type="evidence" value="ECO:0007669"/>
    <property type="project" value="InterPro"/>
</dbReference>
<reference evidence="2 3" key="1">
    <citation type="submission" date="2024-04" db="EMBL/GenBank/DDBJ databases">
        <authorList>
            <consortium name="Genoscope - CEA"/>
            <person name="William W."/>
        </authorList>
    </citation>
    <scope>NUCLEOTIDE SEQUENCE [LARGE SCALE GENOMIC DNA]</scope>
</reference>
<sequence>MCFPDRWIKFEEWLDEDANRWSKPHVPSLSLRSLTTLRKELRHAPFLLDPDVTDFNSLIDKLTSAWIQGGYLDRSLENGLKLALHKPHRHVHEGKMPRPVSVGSNLLAVKERGL</sequence>
<keyword evidence="3" id="KW-1185">Reference proteome</keyword>
<evidence type="ECO:0000313" key="2">
    <source>
        <dbReference type="EMBL" id="CAL1547547.1"/>
    </source>
</evidence>
<comment type="caution">
    <text evidence="2">The sequence shown here is derived from an EMBL/GenBank/DDBJ whole genome shotgun (WGS) entry which is preliminary data.</text>
</comment>
<accession>A0AAV2IKB5</accession>
<dbReference type="InterPro" id="IPR016152">
    <property type="entry name" value="PTrfase/Anion_transptr"/>
</dbReference>
<dbReference type="Pfam" id="PF07565">
    <property type="entry name" value="Band_3_cyto"/>
    <property type="match status" value="1"/>
</dbReference>
<proteinExistence type="predicted"/>
<dbReference type="Gene3D" id="3.40.930.10">
    <property type="entry name" value="Mannitol-specific EII, Chain A"/>
    <property type="match status" value="1"/>
</dbReference>
<protein>
    <recommendedName>
        <fullName evidence="1">Band 3 cytoplasmic domain-containing protein</fullName>
    </recommendedName>
</protein>
<gene>
    <name evidence="2" type="ORF">GSLYS_00020864001</name>
</gene>
<name>A0AAV2IKB5_LYMST</name>